<comment type="subcellular location">
    <subcellularLocation>
        <location evidence="2">Endomembrane system</location>
    </subcellularLocation>
    <subcellularLocation>
        <location evidence="1">Membrane</location>
        <topology evidence="1">Single-pass membrane protein</topology>
    </subcellularLocation>
</comment>
<evidence type="ECO:0000256" key="7">
    <source>
        <dbReference type="ARBA" id="ARBA00023157"/>
    </source>
</evidence>
<keyword evidence="5 9" id="KW-1133">Transmembrane helix</keyword>
<dbReference type="Pfam" id="PF00057">
    <property type="entry name" value="Ldl_recept_a"/>
    <property type="match status" value="3"/>
</dbReference>
<feature type="disulfide bond" evidence="8">
    <location>
        <begin position="21"/>
        <end position="39"/>
    </location>
</feature>
<evidence type="ECO:0000313" key="10">
    <source>
        <dbReference type="EMBL" id="PIK45323.1"/>
    </source>
</evidence>
<dbReference type="InterPro" id="IPR050685">
    <property type="entry name" value="LDLR"/>
</dbReference>
<gene>
    <name evidence="10" type="ORF">BSL78_17824</name>
</gene>
<evidence type="ECO:0000256" key="1">
    <source>
        <dbReference type="ARBA" id="ARBA00004167"/>
    </source>
</evidence>
<protein>
    <submittedName>
        <fullName evidence="10">Low-density lipoprotein receptor</fullName>
    </submittedName>
</protein>
<keyword evidence="10" id="KW-0449">Lipoprotein</keyword>
<feature type="disulfide bond" evidence="8">
    <location>
        <begin position="59"/>
        <end position="77"/>
    </location>
</feature>
<evidence type="ECO:0000256" key="5">
    <source>
        <dbReference type="ARBA" id="ARBA00022989"/>
    </source>
</evidence>
<dbReference type="GO" id="GO:0005886">
    <property type="term" value="C:plasma membrane"/>
    <property type="evidence" value="ECO:0007669"/>
    <property type="project" value="TreeGrafter"/>
</dbReference>
<keyword evidence="3 9" id="KW-0812">Transmembrane</keyword>
<evidence type="ECO:0000256" key="9">
    <source>
        <dbReference type="SAM" id="Phobius"/>
    </source>
</evidence>
<evidence type="ECO:0000256" key="6">
    <source>
        <dbReference type="ARBA" id="ARBA00023136"/>
    </source>
</evidence>
<keyword evidence="4" id="KW-0677">Repeat</keyword>
<dbReference type="Proteomes" id="UP000230750">
    <property type="component" value="Unassembled WGS sequence"/>
</dbReference>
<dbReference type="GO" id="GO:0016192">
    <property type="term" value="P:vesicle-mediated transport"/>
    <property type="evidence" value="ECO:0007669"/>
    <property type="project" value="UniProtKB-ARBA"/>
</dbReference>
<feature type="disulfide bond" evidence="8">
    <location>
        <begin position="14"/>
        <end position="26"/>
    </location>
</feature>
<dbReference type="CDD" id="cd00112">
    <property type="entry name" value="LDLa"/>
    <property type="match status" value="2"/>
</dbReference>
<dbReference type="InterPro" id="IPR002172">
    <property type="entry name" value="LDrepeatLR_classA_rpt"/>
</dbReference>
<keyword evidence="11" id="KW-1185">Reference proteome</keyword>
<feature type="disulfide bond" evidence="8">
    <location>
        <begin position="97"/>
        <end position="115"/>
    </location>
</feature>
<dbReference type="Gene3D" id="4.10.400.10">
    <property type="entry name" value="Low-density Lipoprotein Receptor"/>
    <property type="match status" value="3"/>
</dbReference>
<keyword evidence="10" id="KW-0675">Receptor</keyword>
<dbReference type="PRINTS" id="PR00261">
    <property type="entry name" value="LDLRECEPTOR"/>
</dbReference>
<keyword evidence="7 8" id="KW-1015">Disulfide bond</keyword>
<dbReference type="STRING" id="307972.A0A2G8KBH2"/>
<evidence type="ECO:0000256" key="8">
    <source>
        <dbReference type="PROSITE-ProRule" id="PRU00124"/>
    </source>
</evidence>
<dbReference type="SUPFAM" id="SSF57424">
    <property type="entry name" value="LDL receptor-like module"/>
    <property type="match status" value="3"/>
</dbReference>
<dbReference type="InterPro" id="IPR023415">
    <property type="entry name" value="LDLR_class-A_CS"/>
</dbReference>
<dbReference type="OrthoDB" id="664115at2759"/>
<evidence type="ECO:0000313" key="11">
    <source>
        <dbReference type="Proteomes" id="UP000230750"/>
    </source>
</evidence>
<dbReference type="PROSITE" id="PS50068">
    <property type="entry name" value="LDLRA_2"/>
    <property type="match status" value="3"/>
</dbReference>
<sequence length="328" mass="36075">MSFKYNLLIIPLACGEESFQCDDGRCIPAIWECDDENDCLDGEDEHQNCSCTPPLWFRCLAGSCIPASSECDGSADCIFLDDEHKGCSNDCGGQFTCLDSSCIDSSWECDGFRDCPFGEDEHELCGPICPNDISVNPDRDCQFDKIAPGIWEPPTCKDSTIGSFASQCLPHPSTICKDHQMLHVSCSCNNTFGHQRRSCDFRVTVAKSSRPLELGLSLTGCVLVTITVVVIGLMLRFREGLPSSEGLSNSSNNVNRPLPSIRRTINIVNKSEFDSNNYDPTQYTTTITVNEETATAECDKNLKQSPEYLEKNNRARQVGGVIFGIVVA</sequence>
<keyword evidence="6 9" id="KW-0472">Membrane</keyword>
<dbReference type="AlphaFoldDB" id="A0A2G8KBH2"/>
<dbReference type="GO" id="GO:0012505">
    <property type="term" value="C:endomembrane system"/>
    <property type="evidence" value="ECO:0007669"/>
    <property type="project" value="UniProtKB-SubCell"/>
</dbReference>
<comment type="caution">
    <text evidence="8">Lacks conserved residue(s) required for the propagation of feature annotation.</text>
</comment>
<evidence type="ECO:0000256" key="2">
    <source>
        <dbReference type="ARBA" id="ARBA00004308"/>
    </source>
</evidence>
<evidence type="ECO:0000256" key="4">
    <source>
        <dbReference type="ARBA" id="ARBA00022737"/>
    </source>
</evidence>
<dbReference type="SMART" id="SM00192">
    <property type="entry name" value="LDLa"/>
    <property type="match status" value="3"/>
</dbReference>
<evidence type="ECO:0000256" key="3">
    <source>
        <dbReference type="ARBA" id="ARBA00022692"/>
    </source>
</evidence>
<feature type="transmembrane region" description="Helical" evidence="9">
    <location>
        <begin position="214"/>
        <end position="235"/>
    </location>
</feature>
<dbReference type="PANTHER" id="PTHR24270">
    <property type="entry name" value="LOW-DENSITY LIPOPROTEIN RECEPTOR-RELATED"/>
    <property type="match status" value="1"/>
</dbReference>
<dbReference type="EMBL" id="MRZV01000719">
    <property type="protein sequence ID" value="PIK45323.1"/>
    <property type="molecule type" value="Genomic_DNA"/>
</dbReference>
<proteinExistence type="predicted"/>
<comment type="caution">
    <text evidence="10">The sequence shown here is derived from an EMBL/GenBank/DDBJ whole genome shotgun (WGS) entry which is preliminary data.</text>
</comment>
<name>A0A2G8KBH2_STIJA</name>
<reference evidence="10" key="1">
    <citation type="journal article" date="2017" name="PLoS Biol.">
        <title>The sea cucumber genome provides insights into morphological evolution and visceral regeneration.</title>
        <authorList>
            <person name="Zhang X."/>
            <person name="Sun L."/>
            <person name="Yuan J."/>
            <person name="Sun Y."/>
            <person name="Gao Y."/>
            <person name="Zhang L."/>
            <person name="Li S."/>
            <person name="Dai H."/>
            <person name="Hamel J.F."/>
            <person name="Liu C."/>
            <person name="Yu Y."/>
            <person name="Liu S."/>
            <person name="Lin W."/>
            <person name="Guo K."/>
            <person name="Jin S."/>
            <person name="Xu P."/>
            <person name="Storey K.B."/>
            <person name="Huan P."/>
            <person name="Zhang T."/>
            <person name="Zhou Y."/>
            <person name="Zhang J."/>
            <person name="Lin C."/>
            <person name="Li X."/>
            <person name="Xing L."/>
            <person name="Huo D."/>
            <person name="Sun M."/>
            <person name="Wang L."/>
            <person name="Mercier A."/>
            <person name="Li F."/>
            <person name="Yang H."/>
            <person name="Xiang J."/>
        </authorList>
    </citation>
    <scope>NUCLEOTIDE SEQUENCE [LARGE SCALE GENOMIC DNA]</scope>
    <source>
        <strain evidence="10">Shaxun</strain>
        <tissue evidence="10">Muscle</tissue>
    </source>
</reference>
<dbReference type="PROSITE" id="PS01209">
    <property type="entry name" value="LDLRA_1"/>
    <property type="match status" value="2"/>
</dbReference>
<dbReference type="InterPro" id="IPR036055">
    <property type="entry name" value="LDL_receptor-like_sf"/>
</dbReference>
<dbReference type="PANTHER" id="PTHR24270:SF8">
    <property type="entry name" value="LD11117P-RELATED"/>
    <property type="match status" value="1"/>
</dbReference>
<accession>A0A2G8KBH2</accession>
<organism evidence="10 11">
    <name type="scientific">Stichopus japonicus</name>
    <name type="common">Sea cucumber</name>
    <dbReference type="NCBI Taxonomy" id="307972"/>
    <lineage>
        <taxon>Eukaryota</taxon>
        <taxon>Metazoa</taxon>
        <taxon>Echinodermata</taxon>
        <taxon>Eleutherozoa</taxon>
        <taxon>Echinozoa</taxon>
        <taxon>Holothuroidea</taxon>
        <taxon>Aspidochirotacea</taxon>
        <taxon>Aspidochirotida</taxon>
        <taxon>Stichopodidae</taxon>
        <taxon>Apostichopus</taxon>
    </lineage>
</organism>